<dbReference type="Proteomes" id="UP000680679">
    <property type="component" value="Chromosome"/>
</dbReference>
<evidence type="ECO:0000313" key="1">
    <source>
        <dbReference type="EMBL" id="BCU07950.1"/>
    </source>
</evidence>
<evidence type="ECO:0000313" key="2">
    <source>
        <dbReference type="Proteomes" id="UP000680679"/>
    </source>
</evidence>
<dbReference type="EMBL" id="AP024563">
    <property type="protein sequence ID" value="BCU07950.1"/>
    <property type="molecule type" value="Genomic_DNA"/>
</dbReference>
<keyword evidence="2" id="KW-1185">Reference proteome</keyword>
<reference evidence="1 2" key="1">
    <citation type="submission" date="2021-04" db="EMBL/GenBank/DDBJ databases">
        <title>Complete genome sequencing of Allochromatium tepidum strain NZ.</title>
        <authorList>
            <person name="Tsukatani Y."/>
            <person name="Mori H."/>
        </authorList>
    </citation>
    <scope>NUCLEOTIDE SEQUENCE [LARGE SCALE GENOMIC DNA]</scope>
    <source>
        <strain evidence="1 2">NZ</strain>
    </source>
</reference>
<accession>A0ABM7QR19</accession>
<dbReference type="Gene3D" id="3.30.450.20">
    <property type="entry name" value="PAS domain"/>
    <property type="match status" value="1"/>
</dbReference>
<dbReference type="RefSeq" id="WP_213378999.1">
    <property type="nucleotide sequence ID" value="NZ_AP024563.1"/>
</dbReference>
<proteinExistence type="predicted"/>
<name>A0ABM7QR19_9GAMM</name>
<gene>
    <name evidence="1" type="ORF">Atep_26270</name>
</gene>
<sequence length="269" mass="29685">MSHGEAQRRGLLLAALTLLASGWLAAFGITLWRLHDKATADGFAAARMHARHFEDYLTKTLQVIDLSVGNLPPGEDLMDDRALATHLTGLLRPSSFLRSLSILMPDGRVIASSDVRNLGREIDLRGFYPDIGLTGIQLRIGQPWLGRDLANATPSLGEPPPPRSSSLVPVMRRFVLAGQTYWWLAALNPDDFVNHFSQLLPIREGQVQLLRYDGLLLLSSDPEDIPGRTDQAGEVPARLERVELGELAQTLADGRHVLTAYRASSRFRP</sequence>
<organism evidence="1 2">
    <name type="scientific">Allochromatium tepidum</name>
    <dbReference type="NCBI Taxonomy" id="553982"/>
    <lineage>
        <taxon>Bacteria</taxon>
        <taxon>Pseudomonadati</taxon>
        <taxon>Pseudomonadota</taxon>
        <taxon>Gammaproteobacteria</taxon>
        <taxon>Chromatiales</taxon>
        <taxon>Chromatiaceae</taxon>
        <taxon>Allochromatium</taxon>
    </lineage>
</organism>
<protein>
    <submittedName>
        <fullName evidence="1">Uncharacterized protein</fullName>
    </submittedName>
</protein>